<name>K6V6H8_9MICO</name>
<dbReference type="GO" id="GO:0005992">
    <property type="term" value="P:trehalose biosynthetic process"/>
    <property type="evidence" value="ECO:0007669"/>
    <property type="project" value="UniProtKB-UniPathway"/>
</dbReference>
<evidence type="ECO:0000256" key="4">
    <source>
        <dbReference type="ARBA" id="ARBA00022801"/>
    </source>
</evidence>
<dbReference type="EC" id="3.1.3.12" evidence="6"/>
<evidence type="ECO:0000256" key="5">
    <source>
        <dbReference type="ARBA" id="ARBA00024179"/>
    </source>
</evidence>
<dbReference type="EMBL" id="BAGZ01000008">
    <property type="protein sequence ID" value="GAB77843.1"/>
    <property type="molecule type" value="Genomic_DNA"/>
</dbReference>
<dbReference type="InterPro" id="IPR023214">
    <property type="entry name" value="HAD_sf"/>
</dbReference>
<evidence type="ECO:0000256" key="6">
    <source>
        <dbReference type="RuleBase" id="RU361117"/>
    </source>
</evidence>
<dbReference type="InterPro" id="IPR003337">
    <property type="entry name" value="Trehalose_PPase"/>
</dbReference>
<evidence type="ECO:0000256" key="3">
    <source>
        <dbReference type="ARBA" id="ARBA00008770"/>
    </source>
</evidence>
<dbReference type="InterPro" id="IPR044651">
    <property type="entry name" value="OTSB-like"/>
</dbReference>
<dbReference type="UniPathway" id="UPA00299"/>
<dbReference type="PANTHER" id="PTHR43768:SF3">
    <property type="entry name" value="TREHALOSE 6-PHOSPHATE PHOSPHATASE"/>
    <property type="match status" value="1"/>
</dbReference>
<comment type="function">
    <text evidence="5 6">Removes the phosphate from trehalose 6-phosphate to produce free trehalose.</text>
</comment>
<proteinExistence type="inferred from homology"/>
<dbReference type="GO" id="GO:0004805">
    <property type="term" value="F:trehalose-phosphatase activity"/>
    <property type="evidence" value="ECO:0007669"/>
    <property type="project" value="UniProtKB-EC"/>
</dbReference>
<dbReference type="SUPFAM" id="SSF56784">
    <property type="entry name" value="HAD-like"/>
    <property type="match status" value="1"/>
</dbReference>
<gene>
    <name evidence="7" type="primary">otsB</name>
    <name evidence="7" type="ORF">AUCHE_08_00850</name>
</gene>
<dbReference type="Proteomes" id="UP000008495">
    <property type="component" value="Unassembled WGS sequence"/>
</dbReference>
<reference evidence="7 8" key="1">
    <citation type="submission" date="2012-08" db="EMBL/GenBank/DDBJ databases">
        <title>Whole genome shotgun sequence of Austwickia chelonae NBRC 105200.</title>
        <authorList>
            <person name="Yoshida I."/>
            <person name="Hosoyama A."/>
            <person name="Tsuchikane K."/>
            <person name="Katsumata H."/>
            <person name="Ando Y."/>
            <person name="Ohji S."/>
            <person name="Hamada M."/>
            <person name="Tamura T."/>
            <person name="Yamazoe A."/>
            <person name="Yamazaki S."/>
            <person name="Fujita N."/>
        </authorList>
    </citation>
    <scope>NUCLEOTIDE SEQUENCE [LARGE SCALE GENOMIC DNA]</scope>
    <source>
        <strain evidence="7 8">NBRC 105200</strain>
    </source>
</reference>
<keyword evidence="4 6" id="KW-0378">Hydrolase</keyword>
<dbReference type="PANTHER" id="PTHR43768">
    <property type="entry name" value="TREHALOSE 6-PHOSPHATE PHOSPHATASE"/>
    <property type="match status" value="1"/>
</dbReference>
<protein>
    <recommendedName>
        <fullName evidence="6">Trehalose 6-phosphate phosphatase</fullName>
        <ecNumber evidence="6">3.1.3.12</ecNumber>
    </recommendedName>
</protein>
<comment type="cofactor">
    <cofactor evidence="6">
        <name>Mg(2+)</name>
        <dbReference type="ChEBI" id="CHEBI:18420"/>
    </cofactor>
</comment>
<accession>K6V6H8</accession>
<evidence type="ECO:0000256" key="2">
    <source>
        <dbReference type="ARBA" id="ARBA00005199"/>
    </source>
</evidence>
<dbReference type="STRING" id="100225.SAMN05421595_0353"/>
<comment type="catalytic activity">
    <reaction evidence="1 6">
        <text>alpha,alpha-trehalose 6-phosphate + H2O = alpha,alpha-trehalose + phosphate</text>
        <dbReference type="Rhea" id="RHEA:23420"/>
        <dbReference type="ChEBI" id="CHEBI:15377"/>
        <dbReference type="ChEBI" id="CHEBI:16551"/>
        <dbReference type="ChEBI" id="CHEBI:43474"/>
        <dbReference type="ChEBI" id="CHEBI:58429"/>
        <dbReference type="EC" id="3.1.3.12"/>
    </reaction>
</comment>
<dbReference type="Pfam" id="PF02358">
    <property type="entry name" value="Trehalose_PPase"/>
    <property type="match status" value="1"/>
</dbReference>
<keyword evidence="8" id="KW-1185">Reference proteome</keyword>
<sequence length="265" mass="27593">MEPALTPELIDRIHRMAALDSVLLASDFDGTVAPFEDDPMQVSPAPGAIEALQAAARLPGVTVALVSGRELAVLRELSGVGDDPPIVLIGTHGAQSTRRPGSGSLTDAQRSLLAQIDQALQEVCSAHEGSRVERKPAAVVLHTRGMAEPGNSRALAAAAEVHEHFPGSHGLHGKDVFEIGVVRADKGSALADLAEETSSEGTIFLGDDVTDERAFEVLDAAAGDLTVKVGPGETAAGARVRDVAGAVAVLQEFVAARSSFRRRTY</sequence>
<dbReference type="eggNOG" id="COG1877">
    <property type="taxonomic scope" value="Bacteria"/>
</dbReference>
<dbReference type="Gene3D" id="3.40.50.1000">
    <property type="entry name" value="HAD superfamily/HAD-like"/>
    <property type="match status" value="1"/>
</dbReference>
<evidence type="ECO:0000256" key="1">
    <source>
        <dbReference type="ARBA" id="ARBA00000500"/>
    </source>
</evidence>
<dbReference type="NCBIfam" id="TIGR01484">
    <property type="entry name" value="HAD-SF-IIB"/>
    <property type="match status" value="1"/>
</dbReference>
<dbReference type="NCBIfam" id="TIGR00685">
    <property type="entry name" value="T6PP"/>
    <property type="match status" value="1"/>
</dbReference>
<dbReference type="RefSeq" id="WP_006502595.1">
    <property type="nucleotide sequence ID" value="NZ_BAGZ01000008.1"/>
</dbReference>
<organism evidence="7 8">
    <name type="scientific">Austwickia chelonae NBRC 105200</name>
    <dbReference type="NCBI Taxonomy" id="1184607"/>
    <lineage>
        <taxon>Bacteria</taxon>
        <taxon>Bacillati</taxon>
        <taxon>Actinomycetota</taxon>
        <taxon>Actinomycetes</taxon>
        <taxon>Micrococcales</taxon>
        <taxon>Dermatophilaceae</taxon>
        <taxon>Austwickia</taxon>
    </lineage>
</organism>
<evidence type="ECO:0000313" key="8">
    <source>
        <dbReference type="Proteomes" id="UP000008495"/>
    </source>
</evidence>
<keyword evidence="6" id="KW-0479">Metal-binding</keyword>
<comment type="caution">
    <text evidence="7">The sequence shown here is derived from an EMBL/GenBank/DDBJ whole genome shotgun (WGS) entry which is preliminary data.</text>
</comment>
<dbReference type="InterPro" id="IPR036412">
    <property type="entry name" value="HAD-like_sf"/>
</dbReference>
<keyword evidence="6" id="KW-0460">Magnesium</keyword>
<dbReference type="InterPro" id="IPR006379">
    <property type="entry name" value="HAD-SF_hydro_IIB"/>
</dbReference>
<comment type="similarity">
    <text evidence="3 6">Belongs to the trehalose phosphatase family.</text>
</comment>
<evidence type="ECO:0000313" key="7">
    <source>
        <dbReference type="EMBL" id="GAB77843.1"/>
    </source>
</evidence>
<dbReference type="AlphaFoldDB" id="K6V6H8"/>
<dbReference type="GO" id="GO:0046872">
    <property type="term" value="F:metal ion binding"/>
    <property type="evidence" value="ECO:0007669"/>
    <property type="project" value="UniProtKB-KW"/>
</dbReference>
<comment type="pathway">
    <text evidence="2 6">Glycan biosynthesis; trehalose biosynthesis.</text>
</comment>
<dbReference type="Gene3D" id="3.30.70.1020">
    <property type="entry name" value="Trehalose-6-phosphate phosphatase related protein, domain 2"/>
    <property type="match status" value="1"/>
</dbReference>